<proteinExistence type="predicted"/>
<dbReference type="AlphaFoldDB" id="X1GK53"/>
<gene>
    <name evidence="1" type="ORF">S03H2_23888</name>
</gene>
<name>X1GK53_9ZZZZ</name>
<reference evidence="1" key="1">
    <citation type="journal article" date="2014" name="Front. Microbiol.">
        <title>High frequency of phylogenetically diverse reductive dehalogenase-homologous genes in deep subseafloor sedimentary metagenomes.</title>
        <authorList>
            <person name="Kawai M."/>
            <person name="Futagami T."/>
            <person name="Toyoda A."/>
            <person name="Takaki Y."/>
            <person name="Nishi S."/>
            <person name="Hori S."/>
            <person name="Arai W."/>
            <person name="Tsubouchi T."/>
            <person name="Morono Y."/>
            <person name="Uchiyama I."/>
            <person name="Ito T."/>
            <person name="Fujiyama A."/>
            <person name="Inagaki F."/>
            <person name="Takami H."/>
        </authorList>
    </citation>
    <scope>NUCLEOTIDE SEQUENCE</scope>
    <source>
        <strain evidence="1">Expedition CK06-06</strain>
    </source>
</reference>
<comment type="caution">
    <text evidence="1">The sequence shown here is derived from an EMBL/GenBank/DDBJ whole genome shotgun (WGS) entry which is preliminary data.</text>
</comment>
<protein>
    <submittedName>
        <fullName evidence="1">Uncharacterized protein</fullName>
    </submittedName>
</protein>
<dbReference type="EMBL" id="BARU01013137">
    <property type="protein sequence ID" value="GAH33388.1"/>
    <property type="molecule type" value="Genomic_DNA"/>
</dbReference>
<organism evidence="1">
    <name type="scientific">marine sediment metagenome</name>
    <dbReference type="NCBI Taxonomy" id="412755"/>
    <lineage>
        <taxon>unclassified sequences</taxon>
        <taxon>metagenomes</taxon>
        <taxon>ecological metagenomes</taxon>
    </lineage>
</organism>
<evidence type="ECO:0000313" key="1">
    <source>
        <dbReference type="EMBL" id="GAH33388.1"/>
    </source>
</evidence>
<feature type="non-terminal residue" evidence="1">
    <location>
        <position position="114"/>
    </location>
</feature>
<sequence length="114" mass="12179">MKSIPIGVTIEPVAGVSIYPDHTGEVSPGETLDYPHTVMNRGNIGDTFNITYDSTLGWDCKLFTDPNGDGNPADGMELIDTNGDGIIDTGKIDINCDIKIVKQVIIPEDSVVGE</sequence>
<accession>X1GK53</accession>